<dbReference type="AlphaFoldDB" id="A0A1Y5EQW7"/>
<dbReference type="Proteomes" id="UP000243053">
    <property type="component" value="Unassembled WGS sequence"/>
</dbReference>
<gene>
    <name evidence="1" type="ORF">A9Q75_04280</name>
</gene>
<accession>A0A1Y5EQW7</accession>
<sequence length="70" mass="8245">MFLKNRNNGDIVDVENLCDLTNLFHDKVLGSYQVGEELQDPQEFNKVDLIFLSGEELPKCWTDPKYRKRQ</sequence>
<dbReference type="EMBL" id="MAAF01000025">
    <property type="protein sequence ID" value="OUR83846.1"/>
    <property type="molecule type" value="Genomic_DNA"/>
</dbReference>
<proteinExistence type="predicted"/>
<protein>
    <submittedName>
        <fullName evidence="1">Acetyltransferase</fullName>
    </submittedName>
</protein>
<name>A0A1Y5EQW7_COLPS</name>
<reference evidence="2" key="1">
    <citation type="journal article" date="2017" name="Proc. Natl. Acad. Sci. U.S.A.">
        <title>Simulation of Deepwater Horizon oil plume reveals substrate specialization within a complex community of hydrocarbon degraders.</title>
        <authorList>
            <person name="Hu P."/>
            <person name="Dubinsky E.A."/>
            <person name="Probst A.J."/>
            <person name="Wang J."/>
            <person name="Sieber C.M.K."/>
            <person name="Tom L.M."/>
            <person name="Gardinali P."/>
            <person name="Banfield J.F."/>
            <person name="Atlas R.M."/>
            <person name="Andersen G.L."/>
        </authorList>
    </citation>
    <scope>NUCLEOTIDE SEQUENCE [LARGE SCALE GENOMIC DNA]</scope>
</reference>
<comment type="caution">
    <text evidence="1">The sequence shown here is derived from an EMBL/GenBank/DDBJ whole genome shotgun (WGS) entry which is preliminary data.</text>
</comment>
<evidence type="ECO:0000313" key="2">
    <source>
        <dbReference type="Proteomes" id="UP000243053"/>
    </source>
</evidence>
<evidence type="ECO:0000313" key="1">
    <source>
        <dbReference type="EMBL" id="OUR83846.1"/>
    </source>
</evidence>
<keyword evidence="1" id="KW-0808">Transferase</keyword>
<organism evidence="1 2">
    <name type="scientific">Colwellia psychrerythraea</name>
    <name type="common">Vibrio psychroerythus</name>
    <dbReference type="NCBI Taxonomy" id="28229"/>
    <lineage>
        <taxon>Bacteria</taxon>
        <taxon>Pseudomonadati</taxon>
        <taxon>Pseudomonadota</taxon>
        <taxon>Gammaproteobacteria</taxon>
        <taxon>Alteromonadales</taxon>
        <taxon>Colwelliaceae</taxon>
        <taxon>Colwellia</taxon>
    </lineage>
</organism>
<dbReference type="GO" id="GO:0016740">
    <property type="term" value="F:transferase activity"/>
    <property type="evidence" value="ECO:0007669"/>
    <property type="project" value="UniProtKB-KW"/>
</dbReference>